<dbReference type="AlphaFoldDB" id="A0A0G4GEM4"/>
<evidence type="ECO:0000313" key="3">
    <source>
        <dbReference type="Proteomes" id="UP000041254"/>
    </source>
</evidence>
<dbReference type="InParanoid" id="A0A0G4GEM4"/>
<accession>A0A0G4GEM4</accession>
<sequence>MDLDQVRRAFQQIQSDILSSSPSHDTVDQRQGDSANTVVAQLGDGAKSLKSSIADLNGFLAEVDSISSHVQQLQPPQIISEASLRAARDVREQMTLMASHMAAVTTQLALQRIPLARAVAALTASTADEARQGQETNNADPRAQTQDEQPARAPSYRLVLRSGNDPMSQPPVLAPDTCACIFGHFQPWELARLRPAIGRRIFHQAVQQYSHLTMDSDDDEARGMWERMSCDMAHRWGQRSRNLKELTIRHLGEAYWCDGAWVSLVEGHAHGHASSEQPGSSAASSSAMDDGIESAAPPPSHPPSQATLQVLRFEDANGDAGEWDPLGPPPTFPVHLPALTTVIGVLFDHAAARVGRNWHTPNVRVLTFQRTFSEADEFEGARQTGWDNDEFLRGIPEGKSLSGLRSLGRVRVASDSTNLRWEPAEMQDFRDLLVRRGCVNSVREMHLDFAEDTIEGYLEDTAETRELIERAAELVDAVMHPDALGQLVMPCLHEEGKVDHQLVTWSSAHRSPTVRKLVAGFASGVRVVVFKDPTDALPAQPVTPTAFPKATTFCLRSTRIAKAVEAAQQMPSLECVKAGSGSEARDFLEAFHAAAPDKTISRVTLGLHAASLTGRPPFGELGAIREALPTIEELSLHVEGLLWAHSQDSEVEKVHGNVLAFLQAASDVKGIKQAHVAFDRTCLSERITDRFRTAHALFNLSSTKFQLRWIRTELTVPTIKKQSDRLELVRLE</sequence>
<dbReference type="VEuPathDB" id="CryptoDB:Vbra_22239"/>
<feature type="compositionally biased region" description="Low complexity" evidence="1">
    <location>
        <begin position="274"/>
        <end position="287"/>
    </location>
</feature>
<name>A0A0G4GEM4_VITBC</name>
<keyword evidence="3" id="KW-1185">Reference proteome</keyword>
<dbReference type="PhylomeDB" id="A0A0G4GEM4"/>
<evidence type="ECO:0000313" key="2">
    <source>
        <dbReference type="EMBL" id="CEM27632.1"/>
    </source>
</evidence>
<organism evidence="2 3">
    <name type="scientific">Vitrella brassicaformis (strain CCMP3155)</name>
    <dbReference type="NCBI Taxonomy" id="1169540"/>
    <lineage>
        <taxon>Eukaryota</taxon>
        <taxon>Sar</taxon>
        <taxon>Alveolata</taxon>
        <taxon>Colpodellida</taxon>
        <taxon>Vitrellaceae</taxon>
        <taxon>Vitrella</taxon>
    </lineage>
</organism>
<proteinExistence type="predicted"/>
<gene>
    <name evidence="2" type="ORF">Vbra_22239</name>
</gene>
<dbReference type="Proteomes" id="UP000041254">
    <property type="component" value="Unassembled WGS sequence"/>
</dbReference>
<evidence type="ECO:0000256" key="1">
    <source>
        <dbReference type="SAM" id="MobiDB-lite"/>
    </source>
</evidence>
<feature type="compositionally biased region" description="Polar residues" evidence="1">
    <location>
        <begin position="133"/>
        <end position="148"/>
    </location>
</feature>
<feature type="region of interest" description="Disordered" evidence="1">
    <location>
        <begin position="126"/>
        <end position="153"/>
    </location>
</feature>
<protein>
    <submittedName>
        <fullName evidence="2">Uncharacterized protein</fullName>
    </submittedName>
</protein>
<dbReference type="EMBL" id="CDMY01000636">
    <property type="protein sequence ID" value="CEM27632.1"/>
    <property type="molecule type" value="Genomic_DNA"/>
</dbReference>
<reference evidence="2 3" key="1">
    <citation type="submission" date="2014-11" db="EMBL/GenBank/DDBJ databases">
        <authorList>
            <person name="Zhu J."/>
            <person name="Qi W."/>
            <person name="Song R."/>
        </authorList>
    </citation>
    <scope>NUCLEOTIDE SEQUENCE [LARGE SCALE GENOMIC DNA]</scope>
</reference>
<feature type="region of interest" description="Disordered" evidence="1">
    <location>
        <begin position="271"/>
        <end position="305"/>
    </location>
</feature>